<protein>
    <submittedName>
        <fullName evidence="2">Peptidase M15</fullName>
    </submittedName>
</protein>
<dbReference type="Gene3D" id="3.30.1380.10">
    <property type="match status" value="1"/>
</dbReference>
<dbReference type="GO" id="GO:0008233">
    <property type="term" value="F:peptidase activity"/>
    <property type="evidence" value="ECO:0007669"/>
    <property type="project" value="InterPro"/>
</dbReference>
<dbReference type="Pfam" id="PF02557">
    <property type="entry name" value="VanY"/>
    <property type="match status" value="1"/>
</dbReference>
<dbReference type="InterPro" id="IPR003709">
    <property type="entry name" value="VanY-like_core_dom"/>
</dbReference>
<proteinExistence type="predicted"/>
<evidence type="ECO:0000259" key="1">
    <source>
        <dbReference type="Pfam" id="PF02557"/>
    </source>
</evidence>
<feature type="domain" description="D-alanyl-D-alanine carboxypeptidase-like core" evidence="1">
    <location>
        <begin position="2"/>
        <end position="97"/>
    </location>
</feature>
<dbReference type="PANTHER" id="PTHR34385">
    <property type="entry name" value="D-ALANYL-D-ALANINE CARBOXYPEPTIDASE"/>
    <property type="match status" value="1"/>
</dbReference>
<keyword evidence="3" id="KW-1185">Reference proteome</keyword>
<sequence length="114" mass="12543">MAARVDEAVHAAAEQGIELVVTSGWRSYGRQEQLFWEAVDKHGSEEAAGRWVLPPDESMHVRGLAVDVGPPEAAAWLAENGWRFGLCRRYDNEPWHFEPTTSPGGTCPGTQPTV</sequence>
<dbReference type="CDD" id="cd14846">
    <property type="entry name" value="Peptidase_M15_like"/>
    <property type="match status" value="1"/>
</dbReference>
<organism evidence="2 3">
    <name type="scientific">Phytoactinopolyspora mesophila</name>
    <dbReference type="NCBI Taxonomy" id="2650750"/>
    <lineage>
        <taxon>Bacteria</taxon>
        <taxon>Bacillati</taxon>
        <taxon>Actinomycetota</taxon>
        <taxon>Actinomycetes</taxon>
        <taxon>Jiangellales</taxon>
        <taxon>Jiangellaceae</taxon>
        <taxon>Phytoactinopolyspora</taxon>
    </lineage>
</organism>
<dbReference type="GO" id="GO:0006508">
    <property type="term" value="P:proteolysis"/>
    <property type="evidence" value="ECO:0007669"/>
    <property type="project" value="InterPro"/>
</dbReference>
<comment type="caution">
    <text evidence="2">The sequence shown here is derived from an EMBL/GenBank/DDBJ whole genome shotgun (WGS) entry which is preliminary data.</text>
</comment>
<dbReference type="PANTHER" id="PTHR34385:SF1">
    <property type="entry name" value="PEPTIDOGLYCAN L-ALANYL-D-GLUTAMATE ENDOPEPTIDASE CWLK"/>
    <property type="match status" value="1"/>
</dbReference>
<dbReference type="EMBL" id="WLZY01000004">
    <property type="protein sequence ID" value="NDL58063.1"/>
    <property type="molecule type" value="Genomic_DNA"/>
</dbReference>
<evidence type="ECO:0000313" key="3">
    <source>
        <dbReference type="Proteomes" id="UP000460435"/>
    </source>
</evidence>
<dbReference type="SUPFAM" id="SSF55166">
    <property type="entry name" value="Hedgehog/DD-peptidase"/>
    <property type="match status" value="1"/>
</dbReference>
<dbReference type="AlphaFoldDB" id="A0A7K3M417"/>
<reference evidence="2 3" key="1">
    <citation type="submission" date="2019-11" db="EMBL/GenBank/DDBJ databases">
        <authorList>
            <person name="Li X.-J."/>
            <person name="Feng X.-M."/>
        </authorList>
    </citation>
    <scope>NUCLEOTIDE SEQUENCE [LARGE SCALE GENOMIC DNA]</scope>
    <source>
        <strain evidence="2 3">XMNu-373</strain>
    </source>
</reference>
<gene>
    <name evidence="2" type="ORF">F7O44_13370</name>
</gene>
<name>A0A7K3M417_9ACTN</name>
<evidence type="ECO:0000313" key="2">
    <source>
        <dbReference type="EMBL" id="NDL58063.1"/>
    </source>
</evidence>
<dbReference type="InterPro" id="IPR009045">
    <property type="entry name" value="Zn_M74/Hedgehog-like"/>
</dbReference>
<dbReference type="InterPro" id="IPR052179">
    <property type="entry name" value="DD-CPase-like"/>
</dbReference>
<dbReference type="Proteomes" id="UP000460435">
    <property type="component" value="Unassembled WGS sequence"/>
</dbReference>
<accession>A0A7K3M417</accession>